<sequence length="126" mass="14385">MKSATRPFNQGINGSSSQRAVRADLCCAIVGGWHRERMPNIRFQPDGKVMCRPRSMSRIQLNEPKCEMSAENRREGGPIIDLPVVAKREPIHHAEWMNKQTISPPLTVRTRKRRLTFVARSYTAVD</sequence>
<dbReference type="Proteomes" id="UP001234178">
    <property type="component" value="Unassembled WGS sequence"/>
</dbReference>
<reference evidence="1 2" key="1">
    <citation type="journal article" date="2023" name="Nucleic Acids Res.">
        <title>The hologenome of Daphnia magna reveals possible DNA methylation and microbiome-mediated evolution of the host genome.</title>
        <authorList>
            <person name="Chaturvedi A."/>
            <person name="Li X."/>
            <person name="Dhandapani V."/>
            <person name="Marshall H."/>
            <person name="Kissane S."/>
            <person name="Cuenca-Cambronero M."/>
            <person name="Asole G."/>
            <person name="Calvet F."/>
            <person name="Ruiz-Romero M."/>
            <person name="Marangio P."/>
            <person name="Guigo R."/>
            <person name="Rago D."/>
            <person name="Mirbahai L."/>
            <person name="Eastwood N."/>
            <person name="Colbourne J.K."/>
            <person name="Zhou J."/>
            <person name="Mallon E."/>
            <person name="Orsini L."/>
        </authorList>
    </citation>
    <scope>NUCLEOTIDE SEQUENCE [LARGE SCALE GENOMIC DNA]</scope>
    <source>
        <strain evidence="1">LRV0_1</strain>
    </source>
</reference>
<evidence type="ECO:0000313" key="2">
    <source>
        <dbReference type="Proteomes" id="UP001234178"/>
    </source>
</evidence>
<comment type="caution">
    <text evidence="1">The sequence shown here is derived from an EMBL/GenBank/DDBJ whole genome shotgun (WGS) entry which is preliminary data.</text>
</comment>
<name>A0ABQ9ZPC1_9CRUS</name>
<keyword evidence="2" id="KW-1185">Reference proteome</keyword>
<proteinExistence type="predicted"/>
<protein>
    <submittedName>
        <fullName evidence="1">Uncharacterized protein</fullName>
    </submittedName>
</protein>
<gene>
    <name evidence="1" type="ORF">OUZ56_027288</name>
</gene>
<organism evidence="1 2">
    <name type="scientific">Daphnia magna</name>
    <dbReference type="NCBI Taxonomy" id="35525"/>
    <lineage>
        <taxon>Eukaryota</taxon>
        <taxon>Metazoa</taxon>
        <taxon>Ecdysozoa</taxon>
        <taxon>Arthropoda</taxon>
        <taxon>Crustacea</taxon>
        <taxon>Branchiopoda</taxon>
        <taxon>Diplostraca</taxon>
        <taxon>Cladocera</taxon>
        <taxon>Anomopoda</taxon>
        <taxon>Daphniidae</taxon>
        <taxon>Daphnia</taxon>
    </lineage>
</organism>
<evidence type="ECO:0000313" key="1">
    <source>
        <dbReference type="EMBL" id="KAK4014780.1"/>
    </source>
</evidence>
<accession>A0ABQ9ZPC1</accession>
<dbReference type="EMBL" id="JAOYFB010000004">
    <property type="protein sequence ID" value="KAK4014780.1"/>
    <property type="molecule type" value="Genomic_DNA"/>
</dbReference>